<dbReference type="InterPro" id="IPR015943">
    <property type="entry name" value="WD40/YVTN_repeat-like_dom_sf"/>
</dbReference>
<keyword evidence="3 6" id="KW-0547">Nucleotide-binding</keyword>
<dbReference type="InterPro" id="IPR001680">
    <property type="entry name" value="WD40_rpt"/>
</dbReference>
<dbReference type="SUPFAM" id="SSF50978">
    <property type="entry name" value="WD40 repeat-like"/>
    <property type="match status" value="1"/>
</dbReference>
<feature type="region of interest" description="Disordered" evidence="7">
    <location>
        <begin position="374"/>
        <end position="404"/>
    </location>
</feature>
<dbReference type="PROSITE" id="PS50294">
    <property type="entry name" value="WD_REPEATS_REGION"/>
    <property type="match status" value="1"/>
</dbReference>
<feature type="repeat" description="WD" evidence="5">
    <location>
        <begin position="532"/>
        <end position="573"/>
    </location>
</feature>
<evidence type="ECO:0000313" key="10">
    <source>
        <dbReference type="Proteomes" id="UP001596066"/>
    </source>
</evidence>
<dbReference type="CDD" id="cd14014">
    <property type="entry name" value="STKc_PknB_like"/>
    <property type="match status" value="1"/>
</dbReference>
<reference evidence="10" key="1">
    <citation type="journal article" date="2019" name="Int. J. Syst. Evol. Microbiol.">
        <title>The Global Catalogue of Microorganisms (GCM) 10K type strain sequencing project: providing services to taxonomists for standard genome sequencing and annotation.</title>
        <authorList>
            <consortium name="The Broad Institute Genomics Platform"/>
            <consortium name="The Broad Institute Genome Sequencing Center for Infectious Disease"/>
            <person name="Wu L."/>
            <person name="Ma J."/>
        </authorList>
    </citation>
    <scope>NUCLEOTIDE SEQUENCE [LARGE SCALE GENOMIC DNA]</scope>
    <source>
        <strain evidence="10">CGMCC 4.1622</strain>
    </source>
</reference>
<dbReference type="PANTHER" id="PTHR19879">
    <property type="entry name" value="TRANSCRIPTION INITIATION FACTOR TFIID"/>
    <property type="match status" value="1"/>
</dbReference>
<comment type="caution">
    <text evidence="9">The sequence shown here is derived from an EMBL/GenBank/DDBJ whole genome shotgun (WGS) entry which is preliminary data.</text>
</comment>
<dbReference type="PANTHER" id="PTHR19879:SF9">
    <property type="entry name" value="TRANSCRIPTION INITIATION FACTOR TFIID SUBUNIT 5"/>
    <property type="match status" value="1"/>
</dbReference>
<sequence length="693" mass="71251">MRESEVGDPGRVGPYEVLGRLGEGGMGVVYLARTAAGRAVAVKTIRAELAAQPEFRERFRAEVAAARRVGGFHTAQVVDADPDGSPPWLATAYVAGGSLREAAPLAADRLHSLAAGLAEALAAIHAAGVVHRDLKPSNVLLTDDGPRVIDFGIARALEGTVLTATGVVMGSPGFLSPEQALGESVGPPSDVFALGAVLAFAAGARGFGAGPAPALLFRVVHDEPDLTGVPARLLPVVRACLAKDPAQRPTAAQLLVRLTQEPQETQDSEGTPTGPAPTAGPAAVDPVPTASATALDVPPAEAPSVDAPSADAPSVGRRRVGLQRVGPRPVTTPAPARPATRRTVVLAVVLIAAIPTALLVPRLLAPGSGRLALPPASTAPPSTGVSPTSPSLDPSPVTSLTPSPLATITDHAHRLMALSFSPDGNWLASSSVEHDARLFNLVTHQTTVLHGPTDPIEDFAFSPNDQQVATADGAGAPRLWDTATGNPVHTFSTVTDPLRVAFSPDGSKLAIGAADGTVHLFDPVTGAELATFTGHGMMVTALAFSPDGSMLASGSRDATVRLWDVPARRALLTIAGFTDYVGFLAFSSDESYVIAVDGGGVLHRLQVSTGLDLTHRPLFGVPRAMSSDGGTLLVEGGADHRAHVWELDHDTEVASLPGFERGTAALSADGRTLAMIGSTGTAESPLQLWRLRP</sequence>
<name>A0ABW0VEU5_9ACTN</name>
<keyword evidence="10" id="KW-1185">Reference proteome</keyword>
<dbReference type="PROSITE" id="PS50011">
    <property type="entry name" value="PROTEIN_KINASE_DOM"/>
    <property type="match status" value="1"/>
</dbReference>
<dbReference type="Pfam" id="PF00400">
    <property type="entry name" value="WD40"/>
    <property type="match status" value="4"/>
</dbReference>
<evidence type="ECO:0000256" key="3">
    <source>
        <dbReference type="ARBA" id="ARBA00022741"/>
    </source>
</evidence>
<dbReference type="CDD" id="cd00200">
    <property type="entry name" value="WD40"/>
    <property type="match status" value="1"/>
</dbReference>
<dbReference type="RefSeq" id="WP_346141322.1">
    <property type="nucleotide sequence ID" value="NZ_BAAAUA010000004.1"/>
</dbReference>
<keyword evidence="4 6" id="KW-0067">ATP-binding</keyword>
<evidence type="ECO:0000256" key="7">
    <source>
        <dbReference type="SAM" id="MobiDB-lite"/>
    </source>
</evidence>
<feature type="region of interest" description="Disordered" evidence="7">
    <location>
        <begin position="261"/>
        <end position="338"/>
    </location>
</feature>
<evidence type="ECO:0000256" key="6">
    <source>
        <dbReference type="PROSITE-ProRule" id="PRU10141"/>
    </source>
</evidence>
<evidence type="ECO:0000256" key="5">
    <source>
        <dbReference type="PROSITE-ProRule" id="PRU00221"/>
    </source>
</evidence>
<evidence type="ECO:0000256" key="1">
    <source>
        <dbReference type="ARBA" id="ARBA00022574"/>
    </source>
</evidence>
<dbReference type="GO" id="GO:0016301">
    <property type="term" value="F:kinase activity"/>
    <property type="evidence" value="ECO:0007669"/>
    <property type="project" value="UniProtKB-KW"/>
</dbReference>
<dbReference type="Pfam" id="PF00069">
    <property type="entry name" value="Pkinase"/>
    <property type="match status" value="1"/>
</dbReference>
<feature type="repeat" description="WD" evidence="5">
    <location>
        <begin position="408"/>
        <end position="449"/>
    </location>
</feature>
<proteinExistence type="predicted"/>
<dbReference type="Proteomes" id="UP001596066">
    <property type="component" value="Unassembled WGS sequence"/>
</dbReference>
<evidence type="ECO:0000256" key="4">
    <source>
        <dbReference type="ARBA" id="ARBA00022840"/>
    </source>
</evidence>
<feature type="binding site" evidence="6">
    <location>
        <position position="43"/>
    </location>
    <ligand>
        <name>ATP</name>
        <dbReference type="ChEBI" id="CHEBI:30616"/>
    </ligand>
</feature>
<dbReference type="PROSITE" id="PS00107">
    <property type="entry name" value="PROTEIN_KINASE_ATP"/>
    <property type="match status" value="1"/>
</dbReference>
<dbReference type="InterPro" id="IPR000719">
    <property type="entry name" value="Prot_kinase_dom"/>
</dbReference>
<evidence type="ECO:0000313" key="9">
    <source>
        <dbReference type="EMBL" id="MFC5643354.1"/>
    </source>
</evidence>
<gene>
    <name evidence="9" type="ORF">ACFPZF_18565</name>
</gene>
<dbReference type="PROSITE" id="PS50082">
    <property type="entry name" value="WD_REPEATS_2"/>
    <property type="match status" value="4"/>
</dbReference>
<dbReference type="PROSITE" id="PS00108">
    <property type="entry name" value="PROTEIN_KINASE_ST"/>
    <property type="match status" value="1"/>
</dbReference>
<keyword evidence="9" id="KW-0808">Transferase</keyword>
<dbReference type="Gene3D" id="3.30.200.20">
    <property type="entry name" value="Phosphorylase Kinase, domain 1"/>
    <property type="match status" value="1"/>
</dbReference>
<dbReference type="InterPro" id="IPR036322">
    <property type="entry name" value="WD40_repeat_dom_sf"/>
</dbReference>
<dbReference type="InterPro" id="IPR011009">
    <property type="entry name" value="Kinase-like_dom_sf"/>
</dbReference>
<feature type="repeat" description="WD" evidence="5">
    <location>
        <begin position="449"/>
        <end position="490"/>
    </location>
</feature>
<dbReference type="InterPro" id="IPR008271">
    <property type="entry name" value="Ser/Thr_kinase_AS"/>
</dbReference>
<feature type="compositionally biased region" description="Low complexity" evidence="7">
    <location>
        <begin position="270"/>
        <end position="315"/>
    </location>
</feature>
<feature type="repeat" description="WD" evidence="5">
    <location>
        <begin position="500"/>
        <end position="531"/>
    </location>
</feature>
<dbReference type="Gene3D" id="2.130.10.10">
    <property type="entry name" value="YVTN repeat-like/Quinoprotein amine dehydrogenase"/>
    <property type="match status" value="2"/>
</dbReference>
<dbReference type="EMBL" id="JBHSOC010000030">
    <property type="protein sequence ID" value="MFC5643354.1"/>
    <property type="molecule type" value="Genomic_DNA"/>
</dbReference>
<dbReference type="InterPro" id="IPR017441">
    <property type="entry name" value="Protein_kinase_ATP_BS"/>
</dbReference>
<keyword evidence="1 5" id="KW-0853">WD repeat</keyword>
<feature type="domain" description="Protein kinase" evidence="8">
    <location>
        <begin position="15"/>
        <end position="264"/>
    </location>
</feature>
<dbReference type="Gene3D" id="1.10.510.10">
    <property type="entry name" value="Transferase(Phosphotransferase) domain 1"/>
    <property type="match status" value="1"/>
</dbReference>
<organism evidence="9 10">
    <name type="scientific">Kitasatospora cinereorecta</name>
    <dbReference type="NCBI Taxonomy" id="285560"/>
    <lineage>
        <taxon>Bacteria</taxon>
        <taxon>Bacillati</taxon>
        <taxon>Actinomycetota</taxon>
        <taxon>Actinomycetes</taxon>
        <taxon>Kitasatosporales</taxon>
        <taxon>Streptomycetaceae</taxon>
        <taxon>Kitasatospora</taxon>
    </lineage>
</organism>
<evidence type="ECO:0000259" key="8">
    <source>
        <dbReference type="PROSITE" id="PS50011"/>
    </source>
</evidence>
<protein>
    <submittedName>
        <fullName evidence="9">Protein kinase</fullName>
    </submittedName>
</protein>
<dbReference type="InterPro" id="IPR019775">
    <property type="entry name" value="WD40_repeat_CS"/>
</dbReference>
<keyword evidence="2" id="KW-0677">Repeat</keyword>
<dbReference type="SUPFAM" id="SSF56112">
    <property type="entry name" value="Protein kinase-like (PK-like)"/>
    <property type="match status" value="1"/>
</dbReference>
<accession>A0ABW0VEU5</accession>
<dbReference type="PROSITE" id="PS00678">
    <property type="entry name" value="WD_REPEATS_1"/>
    <property type="match status" value="1"/>
</dbReference>
<dbReference type="SMART" id="SM00220">
    <property type="entry name" value="S_TKc"/>
    <property type="match status" value="1"/>
</dbReference>
<dbReference type="SMART" id="SM00320">
    <property type="entry name" value="WD40"/>
    <property type="match status" value="6"/>
</dbReference>
<evidence type="ECO:0000256" key="2">
    <source>
        <dbReference type="ARBA" id="ARBA00022737"/>
    </source>
</evidence>
<keyword evidence="9" id="KW-0418">Kinase</keyword>